<evidence type="ECO:0000256" key="6">
    <source>
        <dbReference type="ARBA" id="ARBA00023136"/>
    </source>
</evidence>
<feature type="transmembrane region" description="Helical" evidence="7">
    <location>
        <begin position="39"/>
        <end position="59"/>
    </location>
</feature>
<evidence type="ECO:0000313" key="10">
    <source>
        <dbReference type="Proteomes" id="UP001247307"/>
    </source>
</evidence>
<sequence length="308" mass="33362">MSSTVGTPAVAAAAAKDSMDAPLLTEGHRRARRAHGWSLVRTYISSAVIVIWCLAPFYWMAATAFRRSDATFETTLWPTAPTWDNFTTAFSTEMGNHFGRALMNSLIVSSVSTIIALAFGVFAAYALARLDFPFKGFVMGFILGASMFPGVALISPLFKLFTDIGWMGTYQALIIPAVSFVLPLTVYTLTSFFRELPWELEEAARIDGCSPAQAFVKIMMPLAAPAVFTTAILAFIASWNEYLMASVLSNDKTQTVTVAIAKFAGAQPHQEPYTAVMAAGTIVTIPLVILVLVFQRRIVSGLTTGSVK</sequence>
<dbReference type="InterPro" id="IPR000515">
    <property type="entry name" value="MetI-like"/>
</dbReference>
<feature type="transmembrane region" description="Helical" evidence="7">
    <location>
        <begin position="273"/>
        <end position="294"/>
    </location>
</feature>
<dbReference type="GO" id="GO:0055085">
    <property type="term" value="P:transmembrane transport"/>
    <property type="evidence" value="ECO:0007669"/>
    <property type="project" value="InterPro"/>
</dbReference>
<dbReference type="CDD" id="cd06261">
    <property type="entry name" value="TM_PBP2"/>
    <property type="match status" value="1"/>
</dbReference>
<protein>
    <submittedName>
        <fullName evidence="9">Multiple sugar transport system permease protein</fullName>
    </submittedName>
</protein>
<keyword evidence="4 7" id="KW-0812">Transmembrane</keyword>
<comment type="caution">
    <text evidence="9">The sequence shown here is derived from an EMBL/GenBank/DDBJ whole genome shotgun (WGS) entry which is preliminary data.</text>
</comment>
<dbReference type="InterPro" id="IPR035906">
    <property type="entry name" value="MetI-like_sf"/>
</dbReference>
<evidence type="ECO:0000313" key="9">
    <source>
        <dbReference type="EMBL" id="MDR6892445.1"/>
    </source>
</evidence>
<feature type="transmembrane region" description="Helical" evidence="7">
    <location>
        <begin position="137"/>
        <end position="158"/>
    </location>
</feature>
<proteinExistence type="inferred from homology"/>
<evidence type="ECO:0000256" key="2">
    <source>
        <dbReference type="ARBA" id="ARBA00022448"/>
    </source>
</evidence>
<feature type="transmembrane region" description="Helical" evidence="7">
    <location>
        <begin position="101"/>
        <end position="125"/>
    </location>
</feature>
<dbReference type="Pfam" id="PF00528">
    <property type="entry name" value="BPD_transp_1"/>
    <property type="match status" value="1"/>
</dbReference>
<accession>A0AAE3YHR8</accession>
<gene>
    <name evidence="9" type="ORF">J2S35_001385</name>
</gene>
<keyword evidence="9" id="KW-0762">Sugar transport</keyword>
<name>A0AAE3YHR8_9MICC</name>
<evidence type="ECO:0000256" key="7">
    <source>
        <dbReference type="RuleBase" id="RU363032"/>
    </source>
</evidence>
<feature type="transmembrane region" description="Helical" evidence="7">
    <location>
        <begin position="214"/>
        <end position="239"/>
    </location>
</feature>
<dbReference type="AlphaFoldDB" id="A0AAE3YHR8"/>
<evidence type="ECO:0000256" key="5">
    <source>
        <dbReference type="ARBA" id="ARBA00022989"/>
    </source>
</evidence>
<dbReference type="Gene3D" id="1.10.3720.10">
    <property type="entry name" value="MetI-like"/>
    <property type="match status" value="1"/>
</dbReference>
<evidence type="ECO:0000256" key="1">
    <source>
        <dbReference type="ARBA" id="ARBA00004651"/>
    </source>
</evidence>
<dbReference type="InterPro" id="IPR050901">
    <property type="entry name" value="BP-dep_ABC_trans_perm"/>
</dbReference>
<keyword evidence="3" id="KW-1003">Cell membrane</keyword>
<dbReference type="SUPFAM" id="SSF161098">
    <property type="entry name" value="MetI-like"/>
    <property type="match status" value="1"/>
</dbReference>
<comment type="similarity">
    <text evidence="7">Belongs to the binding-protein-dependent transport system permease family.</text>
</comment>
<dbReference type="PANTHER" id="PTHR32243:SF18">
    <property type="entry name" value="INNER MEMBRANE ABC TRANSPORTER PERMEASE PROTEIN YCJP"/>
    <property type="match status" value="1"/>
</dbReference>
<keyword evidence="10" id="KW-1185">Reference proteome</keyword>
<dbReference type="Proteomes" id="UP001247307">
    <property type="component" value="Unassembled WGS sequence"/>
</dbReference>
<reference evidence="9" key="1">
    <citation type="submission" date="2023-07" db="EMBL/GenBank/DDBJ databases">
        <title>Sequencing the genomes of 1000 actinobacteria strains.</title>
        <authorList>
            <person name="Klenk H.-P."/>
        </authorList>
    </citation>
    <scope>NUCLEOTIDE SEQUENCE</scope>
    <source>
        <strain evidence="9">DSM 13988</strain>
    </source>
</reference>
<evidence type="ECO:0000256" key="4">
    <source>
        <dbReference type="ARBA" id="ARBA00022692"/>
    </source>
</evidence>
<evidence type="ECO:0000259" key="8">
    <source>
        <dbReference type="PROSITE" id="PS50928"/>
    </source>
</evidence>
<dbReference type="PROSITE" id="PS50928">
    <property type="entry name" value="ABC_TM1"/>
    <property type="match status" value="1"/>
</dbReference>
<dbReference type="EMBL" id="JAVDUI010000001">
    <property type="protein sequence ID" value="MDR6892445.1"/>
    <property type="molecule type" value="Genomic_DNA"/>
</dbReference>
<dbReference type="PANTHER" id="PTHR32243">
    <property type="entry name" value="MALTOSE TRANSPORT SYSTEM PERMEASE-RELATED"/>
    <property type="match status" value="1"/>
</dbReference>
<comment type="subcellular location">
    <subcellularLocation>
        <location evidence="1 7">Cell membrane</location>
        <topology evidence="1 7">Multi-pass membrane protein</topology>
    </subcellularLocation>
</comment>
<keyword evidence="2 7" id="KW-0813">Transport</keyword>
<evidence type="ECO:0000256" key="3">
    <source>
        <dbReference type="ARBA" id="ARBA00022475"/>
    </source>
</evidence>
<feature type="transmembrane region" description="Helical" evidence="7">
    <location>
        <begin position="170"/>
        <end position="193"/>
    </location>
</feature>
<feature type="domain" description="ABC transmembrane type-1" evidence="8">
    <location>
        <begin position="102"/>
        <end position="294"/>
    </location>
</feature>
<keyword evidence="5 7" id="KW-1133">Transmembrane helix</keyword>
<keyword evidence="6 7" id="KW-0472">Membrane</keyword>
<organism evidence="9 10">
    <name type="scientific">Falsarthrobacter nasiphocae</name>
    <dbReference type="NCBI Taxonomy" id="189863"/>
    <lineage>
        <taxon>Bacteria</taxon>
        <taxon>Bacillati</taxon>
        <taxon>Actinomycetota</taxon>
        <taxon>Actinomycetes</taxon>
        <taxon>Micrococcales</taxon>
        <taxon>Micrococcaceae</taxon>
        <taxon>Falsarthrobacter</taxon>
    </lineage>
</organism>
<dbReference type="GO" id="GO:0005886">
    <property type="term" value="C:plasma membrane"/>
    <property type="evidence" value="ECO:0007669"/>
    <property type="project" value="UniProtKB-SubCell"/>
</dbReference>